<evidence type="ECO:0000313" key="2">
    <source>
        <dbReference type="EMBL" id="OOM76433.1"/>
    </source>
</evidence>
<dbReference type="PANTHER" id="PTHR37305:SF2">
    <property type="entry name" value="BACITRACIN TRANSPORT PERMEASE PROTEIN BCRB"/>
    <property type="match status" value="1"/>
</dbReference>
<evidence type="ECO:0000313" key="3">
    <source>
        <dbReference type="Proteomes" id="UP000190890"/>
    </source>
</evidence>
<comment type="caution">
    <text evidence="2">The sequence shown here is derived from an EMBL/GenBank/DDBJ whole genome shotgun (WGS) entry which is preliminary data.</text>
</comment>
<feature type="transmembrane region" description="Helical" evidence="1">
    <location>
        <begin position="117"/>
        <end position="139"/>
    </location>
</feature>
<dbReference type="STRING" id="29367.CLPUN_26650"/>
<dbReference type="RefSeq" id="WP_077847773.1">
    <property type="nucleotide sequence ID" value="NZ_LZZM01000173.1"/>
</dbReference>
<dbReference type="PANTHER" id="PTHR37305">
    <property type="entry name" value="INTEGRAL MEMBRANE PROTEIN-RELATED"/>
    <property type="match status" value="1"/>
</dbReference>
<organism evidence="2 3">
    <name type="scientific">Clostridium puniceum</name>
    <dbReference type="NCBI Taxonomy" id="29367"/>
    <lineage>
        <taxon>Bacteria</taxon>
        <taxon>Bacillati</taxon>
        <taxon>Bacillota</taxon>
        <taxon>Clostridia</taxon>
        <taxon>Eubacteriales</taxon>
        <taxon>Clostridiaceae</taxon>
        <taxon>Clostridium</taxon>
    </lineage>
</organism>
<dbReference type="AlphaFoldDB" id="A0A1S8TF61"/>
<protein>
    <submittedName>
        <fullName evidence="2">ABC-2 family transporter protein</fullName>
    </submittedName>
</protein>
<feature type="transmembrane region" description="Helical" evidence="1">
    <location>
        <begin position="252"/>
        <end position="269"/>
    </location>
</feature>
<keyword evidence="1" id="KW-1133">Transmembrane helix</keyword>
<evidence type="ECO:0000256" key="1">
    <source>
        <dbReference type="SAM" id="Phobius"/>
    </source>
</evidence>
<gene>
    <name evidence="2" type="ORF">CLPUN_26650</name>
</gene>
<sequence length="330" mass="37871">MLKLIENEVNKILFKKKLLLISGILLVLISLFAYGENYKYNNTITRFTQSNTQTQNYDWHELVKQQISDLKNRFNRDSNKNSTNIEIERLQYYLDNNINPITPNAAKFTINFMNQSIFLFLPLLVIILAGDIVSGEFSTKTIKFLLTRAIPRWKILLSKYIAVIIMATLMIIETAVICIIVSTVTFHTGGWFEPVATGFKVVGEKLDSSNVIRIYQWQNAILIYSLGWISMIAVASISFMVSVLVRSTATSIGIMMASLITGSFLQYFLSDWPLVKYYFAINLNLSKYLRGSYEVIPGMNFNFSIMVLFVWICLSLIVSFRRFVKQDVLV</sequence>
<feature type="transmembrane region" description="Helical" evidence="1">
    <location>
        <begin position="301"/>
        <end position="320"/>
    </location>
</feature>
<feature type="transmembrane region" description="Helical" evidence="1">
    <location>
        <begin position="18"/>
        <end position="35"/>
    </location>
</feature>
<proteinExistence type="predicted"/>
<keyword evidence="3" id="KW-1185">Reference proteome</keyword>
<feature type="transmembrane region" description="Helical" evidence="1">
    <location>
        <begin position="160"/>
        <end position="184"/>
    </location>
</feature>
<keyword evidence="1" id="KW-0812">Transmembrane</keyword>
<reference evidence="2 3" key="1">
    <citation type="submission" date="2016-05" db="EMBL/GenBank/DDBJ databases">
        <title>Microbial solvent formation.</title>
        <authorList>
            <person name="Poehlein A."/>
            <person name="Montoya Solano J.D."/>
            <person name="Flitsch S."/>
            <person name="Krabben P."/>
            <person name="Duerre P."/>
            <person name="Daniel R."/>
        </authorList>
    </citation>
    <scope>NUCLEOTIDE SEQUENCE [LARGE SCALE GENOMIC DNA]</scope>
    <source>
        <strain evidence="2 3">DSM 2619</strain>
    </source>
</reference>
<keyword evidence="1" id="KW-0472">Membrane</keyword>
<feature type="transmembrane region" description="Helical" evidence="1">
    <location>
        <begin position="221"/>
        <end position="245"/>
    </location>
</feature>
<dbReference type="GO" id="GO:0005886">
    <property type="term" value="C:plasma membrane"/>
    <property type="evidence" value="ECO:0007669"/>
    <property type="project" value="UniProtKB-SubCell"/>
</dbReference>
<dbReference type="Pfam" id="PF12679">
    <property type="entry name" value="ABC2_membrane_2"/>
    <property type="match status" value="1"/>
</dbReference>
<accession>A0A1S8TF61</accession>
<dbReference type="OrthoDB" id="8613028at2"/>
<dbReference type="GO" id="GO:0140359">
    <property type="term" value="F:ABC-type transporter activity"/>
    <property type="evidence" value="ECO:0007669"/>
    <property type="project" value="InterPro"/>
</dbReference>
<name>A0A1S8TF61_9CLOT</name>
<dbReference type="EMBL" id="LZZM01000173">
    <property type="protein sequence ID" value="OOM76433.1"/>
    <property type="molecule type" value="Genomic_DNA"/>
</dbReference>
<dbReference type="Proteomes" id="UP000190890">
    <property type="component" value="Unassembled WGS sequence"/>
</dbReference>